<feature type="region of interest" description="Disordered" evidence="6">
    <location>
        <begin position="363"/>
        <end position="421"/>
    </location>
</feature>
<feature type="region of interest" description="Disordered" evidence="6">
    <location>
        <begin position="584"/>
        <end position="606"/>
    </location>
</feature>
<feature type="compositionally biased region" description="Low complexity" evidence="6">
    <location>
        <begin position="399"/>
        <end position="409"/>
    </location>
</feature>
<evidence type="ECO:0000256" key="7">
    <source>
        <dbReference type="SAM" id="Phobius"/>
    </source>
</evidence>
<organism evidence="9">
    <name type="scientific">Absidia glauca</name>
    <name type="common">Pin mould</name>
    <dbReference type="NCBI Taxonomy" id="4829"/>
    <lineage>
        <taxon>Eukaryota</taxon>
        <taxon>Fungi</taxon>
        <taxon>Fungi incertae sedis</taxon>
        <taxon>Mucoromycota</taxon>
        <taxon>Mucoromycotina</taxon>
        <taxon>Mucoromycetes</taxon>
        <taxon>Mucorales</taxon>
        <taxon>Cunninghamellaceae</taxon>
        <taxon>Absidia</taxon>
    </lineage>
</organism>
<evidence type="ECO:0000256" key="1">
    <source>
        <dbReference type="ARBA" id="ARBA00022723"/>
    </source>
</evidence>
<dbReference type="AlphaFoldDB" id="A0A163K8E2"/>
<dbReference type="EMBL" id="LT554490">
    <property type="protein sequence ID" value="SAM06121.1"/>
    <property type="molecule type" value="Genomic_DNA"/>
</dbReference>
<dbReference type="InterPro" id="IPR036855">
    <property type="entry name" value="Znf_CCCH_sf"/>
</dbReference>
<feature type="transmembrane region" description="Helical" evidence="7">
    <location>
        <begin position="448"/>
        <end position="467"/>
    </location>
</feature>
<dbReference type="PROSITE" id="PS50103">
    <property type="entry name" value="ZF_C3H1"/>
    <property type="match status" value="2"/>
</dbReference>
<keyword evidence="7" id="KW-0472">Membrane</keyword>
<proteinExistence type="predicted"/>
<feature type="zinc finger region" description="C3H1-type" evidence="5">
    <location>
        <begin position="664"/>
        <end position="692"/>
    </location>
</feature>
<keyword evidence="4 5" id="KW-0862">Zinc</keyword>
<keyword evidence="7" id="KW-1133">Transmembrane helix</keyword>
<feature type="transmembrane region" description="Helical" evidence="7">
    <location>
        <begin position="118"/>
        <end position="137"/>
    </location>
</feature>
<dbReference type="PANTHER" id="PTHR12547">
    <property type="entry name" value="CCCH ZINC FINGER/TIS11-RELATED"/>
    <property type="match status" value="1"/>
</dbReference>
<dbReference type="SMART" id="SM00356">
    <property type="entry name" value="ZnF_C3H1"/>
    <property type="match status" value="2"/>
</dbReference>
<keyword evidence="7" id="KW-0812">Transmembrane</keyword>
<feature type="compositionally biased region" description="Polar residues" evidence="6">
    <location>
        <begin position="281"/>
        <end position="291"/>
    </location>
</feature>
<name>A0A163K8E2_ABSGL</name>
<accession>A0A163K8E2</accession>
<dbReference type="InterPro" id="IPR000571">
    <property type="entry name" value="Znf_CCCH"/>
</dbReference>
<dbReference type="InParanoid" id="A0A163K8E2"/>
<dbReference type="Pfam" id="PF00642">
    <property type="entry name" value="zf-CCCH"/>
    <property type="match status" value="2"/>
</dbReference>
<dbReference type="OrthoDB" id="410307at2759"/>
<feature type="transmembrane region" description="Helical" evidence="7">
    <location>
        <begin position="56"/>
        <end position="76"/>
    </location>
</feature>
<dbReference type="GO" id="GO:0003729">
    <property type="term" value="F:mRNA binding"/>
    <property type="evidence" value="ECO:0007669"/>
    <property type="project" value="InterPro"/>
</dbReference>
<gene>
    <name evidence="9" type="primary">ABSGL_11997.1 scaffold 12361</name>
</gene>
<evidence type="ECO:0000256" key="2">
    <source>
        <dbReference type="ARBA" id="ARBA00022737"/>
    </source>
</evidence>
<evidence type="ECO:0000256" key="6">
    <source>
        <dbReference type="SAM" id="MobiDB-lite"/>
    </source>
</evidence>
<dbReference type="Gene3D" id="4.10.1000.10">
    <property type="entry name" value="Zinc finger, CCCH-type"/>
    <property type="match status" value="2"/>
</dbReference>
<reference evidence="9" key="1">
    <citation type="submission" date="2016-04" db="EMBL/GenBank/DDBJ databases">
        <authorList>
            <person name="Evans L.H."/>
            <person name="Alamgir A."/>
            <person name="Owens N."/>
            <person name="Weber N.D."/>
            <person name="Virtaneva K."/>
            <person name="Barbian K."/>
            <person name="Babar A."/>
            <person name="Rosenke K."/>
        </authorList>
    </citation>
    <scope>NUCLEOTIDE SEQUENCE [LARGE SCALE GENOMIC DNA]</scope>
    <source>
        <strain evidence="9">CBS 101.48</strain>
    </source>
</reference>
<keyword evidence="2" id="KW-0677">Repeat</keyword>
<feature type="region of interest" description="Disordered" evidence="6">
    <location>
        <begin position="244"/>
        <end position="350"/>
    </location>
</feature>
<feature type="compositionally biased region" description="Basic and acidic residues" evidence="6">
    <location>
        <begin position="292"/>
        <end position="302"/>
    </location>
</feature>
<evidence type="ECO:0000256" key="3">
    <source>
        <dbReference type="ARBA" id="ARBA00022771"/>
    </source>
</evidence>
<feature type="zinc finger region" description="C3H1-type" evidence="5">
    <location>
        <begin position="626"/>
        <end position="654"/>
    </location>
</feature>
<evidence type="ECO:0000259" key="8">
    <source>
        <dbReference type="PROSITE" id="PS50103"/>
    </source>
</evidence>
<evidence type="ECO:0000313" key="9">
    <source>
        <dbReference type="EMBL" id="SAM06121.1"/>
    </source>
</evidence>
<dbReference type="InterPro" id="IPR045877">
    <property type="entry name" value="ZFP36-like"/>
</dbReference>
<feature type="compositionally biased region" description="Low complexity" evidence="6">
    <location>
        <begin position="337"/>
        <end position="350"/>
    </location>
</feature>
<evidence type="ECO:0000313" key="10">
    <source>
        <dbReference type="Proteomes" id="UP000078561"/>
    </source>
</evidence>
<dbReference type="FunFam" id="4.10.1000.10:FF:000001">
    <property type="entry name" value="zinc finger CCCH domain-containing protein 15-like"/>
    <property type="match status" value="1"/>
</dbReference>
<sequence>MSTLYEPQLTGPLLLLSFLMLISMGRSFFACHSQLLYTSGEEESKQHSRNALNKPLIGLCSGIILTLVVDCGVMFIRTRNDPEWPSSAGYALDVIVAWTLCMWTLINKLYKYEHISWLHFVFWLVSLGTETQLGWIWNLEPGKSDQANVSWSPYDQILLGSFVMRYVMLCLVISLSVILIFTGSSTPPPPPPSGITQHLTFETTFTNDDSSRPQNLSKEMGIRVRFIWPPDNMRQKQLYEANHTTSTFTLGEPSISDSDNDWKASSDDDAADTASDTDSNFVNELTLNDTNVDSKTEDHTEDFGVSPFGGTRIKDRNGGSTKDDIDGDLTDNLHELPQTSDTSPQQDQSTKLLCLDSSSKSTCNAPSSTVHQEETFGPSLVESSSPQNINGNIPDSLVSTTPTSSSTSTGQPSKARSINKRKHKKVIFSRLPSRHSSSFPLSIDMIKFLLLIYTILSVFYLTPIYTFDLKNIIFGSGESGQVDQTQSKEAPGFGYSLPPRLMKKERSSGQGSGQAACRNRSNVPVDWKRTSSVHLARIGISVSEGIKIANSLVFTFGTPTLMDPGIASNSSTMATLHNYAGSLSGGTMSDHHHPPPLQQRQQWSIPSDPSIKIKNSLYSKRKQSNLYKTEYCRNWAELGECRYGKKCCYAHGDSELRQTRKHHRYKTEICRSYHGEGTCPYGIRCNYIHDDHHSNETATWALPTRQMQSQFFATHDQKVPTGSQNHSIWDSKVRLYLETGVPSTSSLFQWRTADPSLPTDWPCSSSGNLNHYGGNLDGTNFLTTTAAATNTDKGYCGLSTSPRHIFTA</sequence>
<feature type="domain" description="C3H1-type" evidence="8">
    <location>
        <begin position="626"/>
        <end position="654"/>
    </location>
</feature>
<feature type="region of interest" description="Disordered" evidence="6">
    <location>
        <begin position="480"/>
        <end position="521"/>
    </location>
</feature>
<feature type="transmembrane region" description="Helical" evidence="7">
    <location>
        <begin position="88"/>
        <end position="106"/>
    </location>
</feature>
<keyword evidence="1 5" id="KW-0479">Metal-binding</keyword>
<dbReference type="Proteomes" id="UP000078561">
    <property type="component" value="Unassembled WGS sequence"/>
</dbReference>
<feature type="transmembrane region" description="Helical" evidence="7">
    <location>
        <begin position="157"/>
        <end position="181"/>
    </location>
</feature>
<evidence type="ECO:0000256" key="4">
    <source>
        <dbReference type="ARBA" id="ARBA00022833"/>
    </source>
</evidence>
<feature type="compositionally biased region" description="Polar residues" evidence="6">
    <location>
        <begin position="381"/>
        <end position="393"/>
    </location>
</feature>
<protein>
    <recommendedName>
        <fullName evidence="8">C3H1-type domain-containing protein</fullName>
    </recommendedName>
</protein>
<feature type="compositionally biased region" description="Basic and acidic residues" evidence="6">
    <location>
        <begin position="312"/>
        <end position="324"/>
    </location>
</feature>
<keyword evidence="10" id="KW-1185">Reference proteome</keyword>
<keyword evidence="3 5" id="KW-0863">Zinc-finger</keyword>
<dbReference type="GO" id="GO:0008270">
    <property type="term" value="F:zinc ion binding"/>
    <property type="evidence" value="ECO:0007669"/>
    <property type="project" value="UniProtKB-KW"/>
</dbReference>
<evidence type="ECO:0000256" key="5">
    <source>
        <dbReference type="PROSITE-ProRule" id="PRU00723"/>
    </source>
</evidence>
<dbReference type="SUPFAM" id="SSF90229">
    <property type="entry name" value="CCCH zinc finger"/>
    <property type="match status" value="2"/>
</dbReference>
<feature type="domain" description="C3H1-type" evidence="8">
    <location>
        <begin position="664"/>
        <end position="692"/>
    </location>
</feature>
<dbReference type="STRING" id="4829.A0A163K8E2"/>
<feature type="transmembrane region" description="Helical" evidence="7">
    <location>
        <begin position="12"/>
        <end position="35"/>
    </location>
</feature>
<dbReference type="PANTHER" id="PTHR12547:SF18">
    <property type="entry name" value="PROTEIN TIS11"/>
    <property type="match status" value="1"/>
</dbReference>